<dbReference type="EMBL" id="ML978122">
    <property type="protein sequence ID" value="KAF2103210.1"/>
    <property type="molecule type" value="Genomic_DNA"/>
</dbReference>
<accession>A0A9P4MAF6</accession>
<proteinExistence type="predicted"/>
<organism evidence="2 3">
    <name type="scientific">Rhizodiscina lignyota</name>
    <dbReference type="NCBI Taxonomy" id="1504668"/>
    <lineage>
        <taxon>Eukaryota</taxon>
        <taxon>Fungi</taxon>
        <taxon>Dikarya</taxon>
        <taxon>Ascomycota</taxon>
        <taxon>Pezizomycotina</taxon>
        <taxon>Dothideomycetes</taxon>
        <taxon>Pleosporomycetidae</taxon>
        <taxon>Aulographales</taxon>
        <taxon>Rhizodiscinaceae</taxon>
        <taxon>Rhizodiscina</taxon>
    </lineage>
</organism>
<reference evidence="2" key="1">
    <citation type="journal article" date="2020" name="Stud. Mycol.">
        <title>101 Dothideomycetes genomes: a test case for predicting lifestyles and emergence of pathogens.</title>
        <authorList>
            <person name="Haridas S."/>
            <person name="Albert R."/>
            <person name="Binder M."/>
            <person name="Bloem J."/>
            <person name="Labutti K."/>
            <person name="Salamov A."/>
            <person name="Andreopoulos B."/>
            <person name="Baker S."/>
            <person name="Barry K."/>
            <person name="Bills G."/>
            <person name="Bluhm B."/>
            <person name="Cannon C."/>
            <person name="Castanera R."/>
            <person name="Culley D."/>
            <person name="Daum C."/>
            <person name="Ezra D."/>
            <person name="Gonzalez J."/>
            <person name="Henrissat B."/>
            <person name="Kuo A."/>
            <person name="Liang C."/>
            <person name="Lipzen A."/>
            <person name="Lutzoni F."/>
            <person name="Magnuson J."/>
            <person name="Mondo S."/>
            <person name="Nolan M."/>
            <person name="Ohm R."/>
            <person name="Pangilinan J."/>
            <person name="Park H.-J."/>
            <person name="Ramirez L."/>
            <person name="Alfaro M."/>
            <person name="Sun H."/>
            <person name="Tritt A."/>
            <person name="Yoshinaga Y."/>
            <person name="Zwiers L.-H."/>
            <person name="Turgeon B."/>
            <person name="Goodwin S."/>
            <person name="Spatafora J."/>
            <person name="Crous P."/>
            <person name="Grigoriev I."/>
        </authorList>
    </citation>
    <scope>NUCLEOTIDE SEQUENCE</scope>
    <source>
        <strain evidence="2">CBS 133067</strain>
    </source>
</reference>
<comment type="caution">
    <text evidence="2">The sequence shown here is derived from an EMBL/GenBank/DDBJ whole genome shotgun (WGS) entry which is preliminary data.</text>
</comment>
<dbReference type="Pfam" id="PF00293">
    <property type="entry name" value="NUDIX"/>
    <property type="match status" value="1"/>
</dbReference>
<dbReference type="Proteomes" id="UP000799772">
    <property type="component" value="Unassembled WGS sequence"/>
</dbReference>
<dbReference type="SUPFAM" id="SSF55811">
    <property type="entry name" value="Nudix"/>
    <property type="match status" value="1"/>
</dbReference>
<evidence type="ECO:0000313" key="2">
    <source>
        <dbReference type="EMBL" id="KAF2103210.1"/>
    </source>
</evidence>
<name>A0A9P4MAF6_9PEZI</name>
<dbReference type="InterPro" id="IPR015797">
    <property type="entry name" value="NUDIX_hydrolase-like_dom_sf"/>
</dbReference>
<gene>
    <name evidence="2" type="ORF">NA57DRAFT_72190</name>
</gene>
<dbReference type="CDD" id="cd03676">
    <property type="entry name" value="NUDIX_Tnr3_like"/>
    <property type="match status" value="1"/>
</dbReference>
<evidence type="ECO:0000313" key="3">
    <source>
        <dbReference type="Proteomes" id="UP000799772"/>
    </source>
</evidence>
<dbReference type="GO" id="GO:0044715">
    <property type="term" value="F:8-oxo-dGDP phosphatase activity"/>
    <property type="evidence" value="ECO:0007669"/>
    <property type="project" value="TreeGrafter"/>
</dbReference>
<sequence>MASNPPASNLDLINECDSFPHPTTSPQAYHAYTTTLYHLRVAAHPETTLGYILPDVAAVLHNLPDWEVDDESIPRTITLISGSNEAARSDVVARTTEAMRMTGHFKVLEKWRNELYPVYGPPSGASKKKELLFSMERCAAPLFGIVTYGVHLTAYTRTTGADGKDEYKIWVPRRARTKQTYGGMLDNTVAGGTATGEGFFESLVRECDEEASLPEELVRSKAKQCGTVTYFYIRNATAGGETGLFQPECQNVYDLELPSDGSVVPKPNDDEVEEFYHWSVSEVREALGKREFKPNCALVILDFLIRHGLITVEDERDYLEITTRLHRRLEFPLA</sequence>
<evidence type="ECO:0000259" key="1">
    <source>
        <dbReference type="PROSITE" id="PS51462"/>
    </source>
</evidence>
<dbReference type="InterPro" id="IPR000086">
    <property type="entry name" value="NUDIX_hydrolase_dom"/>
</dbReference>
<protein>
    <submittedName>
        <fullName evidence="2">Thiamine pyrophosphokinase</fullName>
    </submittedName>
</protein>
<dbReference type="Pfam" id="PF15916">
    <property type="entry name" value="DUF4743"/>
    <property type="match status" value="1"/>
</dbReference>
<dbReference type="AlphaFoldDB" id="A0A9P4MAF6"/>
<dbReference type="FunFam" id="3.90.79.10:FF:000019">
    <property type="entry name" value="Thiamin pyrophosphokinase, putative"/>
    <property type="match status" value="1"/>
</dbReference>
<feature type="domain" description="Nudix hydrolase" evidence="1">
    <location>
        <begin position="154"/>
        <end position="302"/>
    </location>
</feature>
<dbReference type="PANTHER" id="PTHR13622">
    <property type="entry name" value="THIAMIN PYROPHOSPHOKINASE"/>
    <property type="match status" value="1"/>
</dbReference>
<dbReference type="Gene3D" id="3.90.79.10">
    <property type="entry name" value="Nucleoside Triphosphate Pyrophosphohydrolase"/>
    <property type="match status" value="1"/>
</dbReference>
<dbReference type="PROSITE" id="PS51462">
    <property type="entry name" value="NUDIX"/>
    <property type="match status" value="1"/>
</dbReference>
<keyword evidence="3" id="KW-1185">Reference proteome</keyword>
<dbReference type="PANTHER" id="PTHR13622:SF8">
    <property type="entry name" value="THIAMIN PYROPHOSPHOKINASE 1"/>
    <property type="match status" value="1"/>
</dbReference>
<dbReference type="OrthoDB" id="10261522at2759"/>
<dbReference type="InterPro" id="IPR031804">
    <property type="entry name" value="DUF4743"/>
</dbReference>